<dbReference type="KEGG" id="bmx:BMS_2767"/>
<dbReference type="AlphaFoldDB" id="E1WXY8"/>
<accession>E1WXY8</accession>
<dbReference type="OrthoDB" id="5293441at2"/>
<protein>
    <submittedName>
        <fullName evidence="1">Uncharacterized protein</fullName>
    </submittedName>
</protein>
<reference evidence="2" key="1">
    <citation type="journal article" date="2013" name="ISME J.">
        <title>A small predatory core genome in the divergent marine Bacteriovorax marinus SJ and the terrestrial Bdellovibrio bacteriovorus.</title>
        <authorList>
            <person name="Crossman L.C."/>
            <person name="Chen H."/>
            <person name="Cerdeno-Tarraga A.M."/>
            <person name="Brooks K."/>
            <person name="Quail M.A."/>
            <person name="Pineiro S.A."/>
            <person name="Hobley L."/>
            <person name="Sockett R.E."/>
            <person name="Bentley S.D."/>
            <person name="Parkhill J."/>
            <person name="Williams H.N."/>
            <person name="Stine O.C."/>
        </authorList>
    </citation>
    <scope>NUCLEOTIDE SEQUENCE [LARGE SCALE GENOMIC DNA]</scope>
    <source>
        <strain evidence="2">ATCC BAA-682 / DSM 15412 / SJ</strain>
    </source>
</reference>
<dbReference type="RefSeq" id="WP_014245317.1">
    <property type="nucleotide sequence ID" value="NC_016620.1"/>
</dbReference>
<organism evidence="1 2">
    <name type="scientific">Halobacteriovorax marinus (strain ATCC BAA-682 / DSM 15412 / SJ)</name>
    <name type="common">Bacteriovorax marinus</name>
    <dbReference type="NCBI Taxonomy" id="862908"/>
    <lineage>
        <taxon>Bacteria</taxon>
        <taxon>Pseudomonadati</taxon>
        <taxon>Bdellovibrionota</taxon>
        <taxon>Bacteriovoracia</taxon>
        <taxon>Bacteriovoracales</taxon>
        <taxon>Halobacteriovoraceae</taxon>
        <taxon>Halobacteriovorax</taxon>
    </lineage>
</organism>
<evidence type="ECO:0000313" key="2">
    <source>
        <dbReference type="Proteomes" id="UP000008963"/>
    </source>
</evidence>
<sequence length="145" mass="16854">MLSRKEQNSQAIALPKEWTEKVCNLLNDVYGSHCKQMDKRFEVYGSTYPNEFVLIATLADTADERAASVSYFISVDLEESTKPEKMLNDLVDSIGAFFDIYFATEDWDDYQAEWLEAEFKGHRFFYKISRENIALHIMADNLLNQ</sequence>
<gene>
    <name evidence="1" type="ordered locus">BMS_2767</name>
</gene>
<dbReference type="PATRIC" id="fig|862908.3.peg.2643"/>
<keyword evidence="2" id="KW-1185">Reference proteome</keyword>
<dbReference type="Proteomes" id="UP000008963">
    <property type="component" value="Chromosome"/>
</dbReference>
<dbReference type="HOGENOM" id="CLU_1784175_0_0_7"/>
<dbReference type="STRING" id="862908.BMS_2767"/>
<proteinExistence type="predicted"/>
<evidence type="ECO:0000313" key="1">
    <source>
        <dbReference type="EMBL" id="CBW27543.1"/>
    </source>
</evidence>
<name>E1WXY8_HALMS</name>
<dbReference type="EMBL" id="FQ312005">
    <property type="protein sequence ID" value="CBW27543.1"/>
    <property type="molecule type" value="Genomic_DNA"/>
</dbReference>